<proteinExistence type="predicted"/>
<dbReference type="GO" id="GO:0005829">
    <property type="term" value="C:cytosol"/>
    <property type="evidence" value="ECO:0007669"/>
    <property type="project" value="TreeGrafter"/>
</dbReference>
<dbReference type="SMART" id="SM01005">
    <property type="entry name" value="Ala_racemase_C"/>
    <property type="match status" value="1"/>
</dbReference>
<evidence type="ECO:0000313" key="6">
    <source>
        <dbReference type="EMBL" id="SPF51709.1"/>
    </source>
</evidence>
<accession>A0A2U3LIR1</accession>
<organism evidence="6 7">
    <name type="scientific">Candidatus Desulfosporosinus infrequens</name>
    <dbReference type="NCBI Taxonomy" id="2043169"/>
    <lineage>
        <taxon>Bacteria</taxon>
        <taxon>Bacillati</taxon>
        <taxon>Bacillota</taxon>
        <taxon>Clostridia</taxon>
        <taxon>Eubacteriales</taxon>
        <taxon>Desulfitobacteriaceae</taxon>
        <taxon>Desulfosporosinus</taxon>
    </lineage>
</organism>
<dbReference type="GO" id="GO:0030170">
    <property type="term" value="F:pyridoxal phosphate binding"/>
    <property type="evidence" value="ECO:0007669"/>
    <property type="project" value="TreeGrafter"/>
</dbReference>
<dbReference type="NCBIfam" id="TIGR00492">
    <property type="entry name" value="alr"/>
    <property type="match status" value="1"/>
</dbReference>
<dbReference type="GO" id="GO:0009252">
    <property type="term" value="P:peptidoglycan biosynthetic process"/>
    <property type="evidence" value="ECO:0007669"/>
    <property type="project" value="TreeGrafter"/>
</dbReference>
<dbReference type="InterPro" id="IPR029066">
    <property type="entry name" value="PLP-binding_barrel"/>
</dbReference>
<keyword evidence="2" id="KW-0663">Pyridoxal phosphate</keyword>
<dbReference type="PRINTS" id="PR00992">
    <property type="entry name" value="ALARACEMASE"/>
</dbReference>
<evidence type="ECO:0000259" key="5">
    <source>
        <dbReference type="SMART" id="SM01005"/>
    </source>
</evidence>
<evidence type="ECO:0000256" key="4">
    <source>
        <dbReference type="PIRSR" id="PIRSR600821-52"/>
    </source>
</evidence>
<reference evidence="7" key="1">
    <citation type="submission" date="2018-02" db="EMBL/GenBank/DDBJ databases">
        <authorList>
            <person name="Hausmann B."/>
        </authorList>
    </citation>
    <scope>NUCLEOTIDE SEQUENCE [LARGE SCALE GENOMIC DNA]</scope>
    <source>
        <strain evidence="7">Peat soil MAG SbF1</strain>
    </source>
</reference>
<gene>
    <name evidence="6" type="ORF">SBF1_5280003</name>
</gene>
<dbReference type="InterPro" id="IPR009006">
    <property type="entry name" value="Ala_racemase/Decarboxylase_C"/>
</dbReference>
<dbReference type="Pfam" id="PF00842">
    <property type="entry name" value="Ala_racemase_C"/>
    <property type="match status" value="1"/>
</dbReference>
<dbReference type="InterPro" id="IPR000821">
    <property type="entry name" value="Ala_racemase"/>
</dbReference>
<evidence type="ECO:0000256" key="2">
    <source>
        <dbReference type="ARBA" id="ARBA00022898"/>
    </source>
</evidence>
<feature type="domain" description="Alanine racemase C-terminal" evidence="5">
    <location>
        <begin position="144"/>
        <end position="269"/>
    </location>
</feature>
<sequence>MQTIFSMELAQALSRAAVAAGKTVNVHIKIDTGMGRIGIQPQDAGEFAEAVAGLPGIQIEGVFSHFSTSDSADKSFTYKQYYQFMEALQHIEEKGIQIPIRHIANSAAVLDLPEMHLDMVRPGIILYGLWPSDEVTRSIELRPAMKFKAQVCFAKNLPVEASISYGRTYFTDKTSRIATLPVGYADGWSRMLGNQAHVVVRGQRAPLVGRVCMDQCMIDITHIPDVKTGDEVLLFGGADLPVEEVAEYMGTINYEIVCMVGKRVPRLYVE</sequence>
<dbReference type="Proteomes" id="UP000238916">
    <property type="component" value="Unassembled WGS sequence"/>
</dbReference>
<feature type="binding site" evidence="4">
    <location>
        <position position="213"/>
    </location>
    <ligand>
        <name>substrate</name>
    </ligand>
</feature>
<dbReference type="Gene3D" id="3.20.20.10">
    <property type="entry name" value="Alanine racemase"/>
    <property type="match status" value="1"/>
</dbReference>
<name>A0A2U3LIR1_9FIRM</name>
<dbReference type="EMBL" id="OMOF01000477">
    <property type="protein sequence ID" value="SPF51709.1"/>
    <property type="molecule type" value="Genomic_DNA"/>
</dbReference>
<dbReference type="PANTHER" id="PTHR30511:SF0">
    <property type="entry name" value="ALANINE RACEMASE, CATABOLIC-RELATED"/>
    <property type="match status" value="1"/>
</dbReference>
<evidence type="ECO:0000313" key="7">
    <source>
        <dbReference type="Proteomes" id="UP000238916"/>
    </source>
</evidence>
<dbReference type="PANTHER" id="PTHR30511">
    <property type="entry name" value="ALANINE RACEMASE"/>
    <property type="match status" value="1"/>
</dbReference>
<feature type="binding site" evidence="4">
    <location>
        <position position="36"/>
    </location>
    <ligand>
        <name>substrate</name>
    </ligand>
</feature>
<dbReference type="SUPFAM" id="SSF50621">
    <property type="entry name" value="Alanine racemase C-terminal domain-like"/>
    <property type="match status" value="1"/>
</dbReference>
<dbReference type="SUPFAM" id="SSF51419">
    <property type="entry name" value="PLP-binding barrel"/>
    <property type="match status" value="1"/>
</dbReference>
<dbReference type="AlphaFoldDB" id="A0A2U3LIR1"/>
<dbReference type="Pfam" id="PF01168">
    <property type="entry name" value="Ala_racemase_N"/>
    <property type="match status" value="1"/>
</dbReference>
<dbReference type="Gene3D" id="2.40.37.10">
    <property type="entry name" value="Lyase, Ornithine Decarboxylase, Chain A, domain 1"/>
    <property type="match status" value="1"/>
</dbReference>
<protein>
    <submittedName>
        <fullName evidence="6">Alanine racemase</fullName>
    </submittedName>
</protein>
<evidence type="ECO:0000256" key="3">
    <source>
        <dbReference type="ARBA" id="ARBA00023235"/>
    </source>
</evidence>
<dbReference type="GO" id="GO:0030632">
    <property type="term" value="P:D-alanine biosynthetic process"/>
    <property type="evidence" value="ECO:0007669"/>
    <property type="project" value="TreeGrafter"/>
</dbReference>
<dbReference type="InterPro" id="IPR001608">
    <property type="entry name" value="Ala_racemase_N"/>
</dbReference>
<comment type="cofactor">
    <cofactor evidence="1">
        <name>pyridoxal 5'-phosphate</name>
        <dbReference type="ChEBI" id="CHEBI:597326"/>
    </cofactor>
</comment>
<evidence type="ECO:0000256" key="1">
    <source>
        <dbReference type="ARBA" id="ARBA00001933"/>
    </source>
</evidence>
<dbReference type="CDD" id="cd00430">
    <property type="entry name" value="PLPDE_III_AR"/>
    <property type="match status" value="1"/>
</dbReference>
<dbReference type="InterPro" id="IPR011079">
    <property type="entry name" value="Ala_racemase_C"/>
</dbReference>
<keyword evidence="3" id="KW-0413">Isomerase</keyword>
<dbReference type="GO" id="GO:0008784">
    <property type="term" value="F:alanine racemase activity"/>
    <property type="evidence" value="ECO:0007669"/>
    <property type="project" value="InterPro"/>
</dbReference>